<dbReference type="InterPro" id="IPR006056">
    <property type="entry name" value="RidA"/>
</dbReference>
<dbReference type="eggNOG" id="KOG2317">
    <property type="taxonomic scope" value="Eukaryota"/>
</dbReference>
<comment type="similarity">
    <text evidence="1">Belongs to the RutC family.</text>
</comment>
<dbReference type="OMA" id="GSYFKEP"/>
<accession>T1G5E4</accession>
<evidence type="ECO:0000313" key="2">
    <source>
        <dbReference type="EMBL" id="ESN99500.1"/>
    </source>
</evidence>
<evidence type="ECO:0008006" key="5">
    <source>
        <dbReference type="Google" id="ProtNLM"/>
    </source>
</evidence>
<dbReference type="GO" id="GO:0017148">
    <property type="term" value="P:negative regulation of translation"/>
    <property type="evidence" value="ECO:0000318"/>
    <property type="project" value="GO_Central"/>
</dbReference>
<dbReference type="InterPro" id="IPR035959">
    <property type="entry name" value="RutC-like_sf"/>
</dbReference>
<protein>
    <recommendedName>
        <fullName evidence="5">2-iminobutanoate/2-iminopropanoate deaminase</fullName>
    </recommendedName>
</protein>
<dbReference type="GO" id="GO:0005829">
    <property type="term" value="C:cytosol"/>
    <property type="evidence" value="ECO:0000318"/>
    <property type="project" value="GO_Central"/>
</dbReference>
<dbReference type="FunFam" id="3.30.1330.40:FF:000001">
    <property type="entry name" value="L-PSP family endoribonuclease"/>
    <property type="match status" value="1"/>
</dbReference>
<organism evidence="3 4">
    <name type="scientific">Helobdella robusta</name>
    <name type="common">Californian leech</name>
    <dbReference type="NCBI Taxonomy" id="6412"/>
    <lineage>
        <taxon>Eukaryota</taxon>
        <taxon>Metazoa</taxon>
        <taxon>Spiralia</taxon>
        <taxon>Lophotrochozoa</taxon>
        <taxon>Annelida</taxon>
        <taxon>Clitellata</taxon>
        <taxon>Hirudinea</taxon>
        <taxon>Rhynchobdellida</taxon>
        <taxon>Glossiphoniidae</taxon>
        <taxon>Helobdella</taxon>
    </lineage>
</organism>
<reference evidence="4" key="1">
    <citation type="submission" date="2012-12" db="EMBL/GenBank/DDBJ databases">
        <authorList>
            <person name="Hellsten U."/>
            <person name="Grimwood J."/>
            <person name="Chapman J.A."/>
            <person name="Shapiro H."/>
            <person name="Aerts A."/>
            <person name="Otillar R.P."/>
            <person name="Terry A.Y."/>
            <person name="Boore J.L."/>
            <person name="Simakov O."/>
            <person name="Marletaz F."/>
            <person name="Cho S.-J."/>
            <person name="Edsinger-Gonzales E."/>
            <person name="Havlak P."/>
            <person name="Kuo D.-H."/>
            <person name="Larsson T."/>
            <person name="Lv J."/>
            <person name="Arendt D."/>
            <person name="Savage R."/>
            <person name="Osoegawa K."/>
            <person name="de Jong P."/>
            <person name="Lindberg D.R."/>
            <person name="Seaver E.C."/>
            <person name="Weisblat D.A."/>
            <person name="Putnam N.H."/>
            <person name="Grigoriev I.V."/>
            <person name="Rokhsar D.S."/>
        </authorList>
    </citation>
    <scope>NUCLEOTIDE SEQUENCE</scope>
</reference>
<dbReference type="InterPro" id="IPR006175">
    <property type="entry name" value="YjgF/YER057c/UK114"/>
</dbReference>
<dbReference type="Gene3D" id="3.30.1330.40">
    <property type="entry name" value="RutC-like"/>
    <property type="match status" value="1"/>
</dbReference>
<reference evidence="2 4" key="2">
    <citation type="journal article" date="2013" name="Nature">
        <title>Insights into bilaterian evolution from three spiralian genomes.</title>
        <authorList>
            <person name="Simakov O."/>
            <person name="Marletaz F."/>
            <person name="Cho S.J."/>
            <person name="Edsinger-Gonzales E."/>
            <person name="Havlak P."/>
            <person name="Hellsten U."/>
            <person name="Kuo D.H."/>
            <person name="Larsson T."/>
            <person name="Lv J."/>
            <person name="Arendt D."/>
            <person name="Savage R."/>
            <person name="Osoegawa K."/>
            <person name="de Jong P."/>
            <person name="Grimwood J."/>
            <person name="Chapman J.A."/>
            <person name="Shapiro H."/>
            <person name="Aerts A."/>
            <person name="Otillar R.P."/>
            <person name="Terry A.Y."/>
            <person name="Boore J.L."/>
            <person name="Grigoriev I.V."/>
            <person name="Lindberg D.R."/>
            <person name="Seaver E.C."/>
            <person name="Weisblat D.A."/>
            <person name="Putnam N.H."/>
            <person name="Rokhsar D.S."/>
        </authorList>
    </citation>
    <scope>NUCLEOTIDE SEQUENCE</scope>
</reference>
<sequence length="137" mass="14586">MAKNILKKIIFSAEAPKAVGPYSQAVAVNEHLFLSGQIGLDPVTTAIVPGGIENETEQVLKNMGAVLKAAGADYENIVKTTILLADINDFATVNKIYEKYFPSNPPARSCYAVQALPKGARVEIEAIAVLGKIQSSL</sequence>
<dbReference type="CTD" id="20216291"/>
<dbReference type="Pfam" id="PF01042">
    <property type="entry name" value="Ribonuc_L-PSP"/>
    <property type="match status" value="1"/>
</dbReference>
<dbReference type="GO" id="GO:0019239">
    <property type="term" value="F:deaminase activity"/>
    <property type="evidence" value="ECO:0000318"/>
    <property type="project" value="GO_Central"/>
</dbReference>
<dbReference type="NCBIfam" id="TIGR00004">
    <property type="entry name" value="Rid family detoxifying hydrolase"/>
    <property type="match status" value="1"/>
</dbReference>
<name>T1G5E4_HELRO</name>
<proteinExistence type="inferred from homology"/>
<reference evidence="3" key="3">
    <citation type="submission" date="2015-06" db="UniProtKB">
        <authorList>
            <consortium name="EnsemblMetazoa"/>
        </authorList>
    </citation>
    <scope>IDENTIFICATION</scope>
</reference>
<dbReference type="SUPFAM" id="SSF55298">
    <property type="entry name" value="YjgF-like"/>
    <property type="match status" value="1"/>
</dbReference>
<dbReference type="PANTHER" id="PTHR11803">
    <property type="entry name" value="2-IMINOBUTANOATE/2-IMINOPROPANOATE DEAMINASE RIDA"/>
    <property type="match status" value="1"/>
</dbReference>
<gene>
    <name evidence="3" type="primary">20216291</name>
    <name evidence="2" type="ORF">HELRODRAFT_84081</name>
</gene>
<dbReference type="STRING" id="6412.T1G5E4"/>
<dbReference type="PANTHER" id="PTHR11803:SF39">
    <property type="entry name" value="2-IMINOBUTANOATE_2-IMINOPROPANOATE DEAMINASE"/>
    <property type="match status" value="1"/>
</dbReference>
<dbReference type="CDD" id="cd00448">
    <property type="entry name" value="YjgF_YER057c_UK114_family"/>
    <property type="match status" value="1"/>
</dbReference>
<dbReference type="InParanoid" id="T1G5E4"/>
<dbReference type="GO" id="GO:0006402">
    <property type="term" value="P:mRNA catabolic process"/>
    <property type="evidence" value="ECO:0000318"/>
    <property type="project" value="GO_Central"/>
</dbReference>
<keyword evidence="4" id="KW-1185">Reference proteome</keyword>
<dbReference type="EnsemblMetazoa" id="HelroT84081">
    <property type="protein sequence ID" value="HelroP84081"/>
    <property type="gene ID" value="HelroG84081"/>
</dbReference>
<dbReference type="EMBL" id="KB097106">
    <property type="protein sequence ID" value="ESN99500.1"/>
    <property type="molecule type" value="Genomic_DNA"/>
</dbReference>
<evidence type="ECO:0000313" key="4">
    <source>
        <dbReference type="Proteomes" id="UP000015101"/>
    </source>
</evidence>
<dbReference type="OrthoDB" id="309640at2759"/>
<dbReference type="Proteomes" id="UP000015101">
    <property type="component" value="Unassembled WGS sequence"/>
</dbReference>
<dbReference type="EMBL" id="AMQM01005794">
    <property type="status" value="NOT_ANNOTATED_CDS"/>
    <property type="molecule type" value="Genomic_DNA"/>
</dbReference>
<evidence type="ECO:0000313" key="3">
    <source>
        <dbReference type="EnsemblMetazoa" id="HelroP84081"/>
    </source>
</evidence>
<dbReference type="HOGENOM" id="CLU_100715_7_1_1"/>
<dbReference type="GeneID" id="20216291"/>
<dbReference type="RefSeq" id="XP_009022244.1">
    <property type="nucleotide sequence ID" value="XM_009023996.1"/>
</dbReference>
<dbReference type="KEGG" id="hro:HELRODRAFT_84081"/>
<dbReference type="AlphaFoldDB" id="T1G5E4"/>
<evidence type="ECO:0000256" key="1">
    <source>
        <dbReference type="ARBA" id="ARBA00010552"/>
    </source>
</evidence>
<dbReference type="FunCoup" id="T1G5E4">
    <property type="interactions" value="747"/>
</dbReference>
<dbReference type="GO" id="GO:0005739">
    <property type="term" value="C:mitochondrion"/>
    <property type="evidence" value="ECO:0000318"/>
    <property type="project" value="GO_Central"/>
</dbReference>